<dbReference type="STRING" id="337451.A0A443P322"/>
<dbReference type="Gene3D" id="2.160.20.10">
    <property type="entry name" value="Single-stranded right-handed beta-helix, Pectin lyase-like"/>
    <property type="match status" value="1"/>
</dbReference>
<dbReference type="InterPro" id="IPR011050">
    <property type="entry name" value="Pectin_lyase_fold/virulence"/>
</dbReference>
<dbReference type="InterPro" id="IPR000070">
    <property type="entry name" value="Pectinesterase_cat"/>
</dbReference>
<dbReference type="Proteomes" id="UP000283530">
    <property type="component" value="Unassembled WGS sequence"/>
</dbReference>
<dbReference type="SUPFAM" id="SSF51126">
    <property type="entry name" value="Pectin lyase-like"/>
    <property type="match status" value="1"/>
</dbReference>
<organism evidence="5 6">
    <name type="scientific">Cinnamomum micranthum f. kanehirae</name>
    <dbReference type="NCBI Taxonomy" id="337451"/>
    <lineage>
        <taxon>Eukaryota</taxon>
        <taxon>Viridiplantae</taxon>
        <taxon>Streptophyta</taxon>
        <taxon>Embryophyta</taxon>
        <taxon>Tracheophyta</taxon>
        <taxon>Spermatophyta</taxon>
        <taxon>Magnoliopsida</taxon>
        <taxon>Magnoliidae</taxon>
        <taxon>Laurales</taxon>
        <taxon>Lauraceae</taxon>
        <taxon>Cinnamomum</taxon>
    </lineage>
</organism>
<evidence type="ECO:0000256" key="1">
    <source>
        <dbReference type="ARBA" id="ARBA00005184"/>
    </source>
</evidence>
<dbReference type="UniPathway" id="UPA00545">
    <property type="reaction ID" value="UER00823"/>
</dbReference>
<keyword evidence="2" id="KW-0378">Hydrolase</keyword>
<reference evidence="5 6" key="1">
    <citation type="journal article" date="2019" name="Nat. Plants">
        <title>Stout camphor tree genome fills gaps in understanding of flowering plant genome evolution.</title>
        <authorList>
            <person name="Chaw S.M."/>
            <person name="Liu Y.C."/>
            <person name="Wu Y.W."/>
            <person name="Wang H.Y."/>
            <person name="Lin C.I."/>
            <person name="Wu C.S."/>
            <person name="Ke H.M."/>
            <person name="Chang L.Y."/>
            <person name="Hsu C.Y."/>
            <person name="Yang H.T."/>
            <person name="Sudianto E."/>
            <person name="Hsu M.H."/>
            <person name="Wu K.P."/>
            <person name="Wang L.N."/>
            <person name="Leebens-Mack J.H."/>
            <person name="Tsai I.J."/>
        </authorList>
    </citation>
    <scope>NUCLEOTIDE SEQUENCE [LARGE SCALE GENOMIC DNA]</scope>
    <source>
        <strain evidence="6">cv. Chaw 1501</strain>
        <tissue evidence="5">Young leaves</tissue>
    </source>
</reference>
<comment type="pathway">
    <text evidence="1">Glycan metabolism; pectin degradation; 2-dehydro-3-deoxy-D-gluconate from pectin: step 1/5.</text>
</comment>
<dbReference type="GO" id="GO:0030599">
    <property type="term" value="F:pectinesterase activity"/>
    <property type="evidence" value="ECO:0007669"/>
    <property type="project" value="InterPro"/>
</dbReference>
<dbReference type="Pfam" id="PF01095">
    <property type="entry name" value="Pectinesterase"/>
    <property type="match status" value="1"/>
</dbReference>
<dbReference type="AlphaFoldDB" id="A0A443P322"/>
<dbReference type="InterPro" id="IPR012334">
    <property type="entry name" value="Pectin_lyas_fold"/>
</dbReference>
<evidence type="ECO:0000313" key="6">
    <source>
        <dbReference type="Proteomes" id="UP000283530"/>
    </source>
</evidence>
<dbReference type="EMBL" id="QPKB01000005">
    <property type="protein sequence ID" value="RWR85141.1"/>
    <property type="molecule type" value="Genomic_DNA"/>
</dbReference>
<feature type="domain" description="Pectinesterase catalytic" evidence="4">
    <location>
        <begin position="32"/>
        <end position="96"/>
    </location>
</feature>
<dbReference type="GO" id="GO:0042545">
    <property type="term" value="P:cell wall modification"/>
    <property type="evidence" value="ECO:0007669"/>
    <property type="project" value="InterPro"/>
</dbReference>
<name>A0A443P322_9MAGN</name>
<evidence type="ECO:0000256" key="2">
    <source>
        <dbReference type="ARBA" id="ARBA00022801"/>
    </source>
</evidence>
<sequence length="100" mass="11236">MTHVLPVGEYSPSWVSTVDKLVEASPIQMKPHIVVAKDGSGHFHTIQEAITAAPDNRTERFVIYVKKEKVEVRKKNNITIFGDGMDLTIISPNFQYVHTS</sequence>
<dbReference type="OrthoDB" id="1936831at2759"/>
<protein>
    <submittedName>
        <fullName evidence="5">Pectin methylesterase</fullName>
    </submittedName>
</protein>
<evidence type="ECO:0000313" key="5">
    <source>
        <dbReference type="EMBL" id="RWR85141.1"/>
    </source>
</evidence>
<keyword evidence="6" id="KW-1185">Reference proteome</keyword>
<proteinExistence type="predicted"/>
<gene>
    <name evidence="5" type="ORF">CKAN_01399100</name>
</gene>
<evidence type="ECO:0000256" key="3">
    <source>
        <dbReference type="ARBA" id="ARBA00023085"/>
    </source>
</evidence>
<accession>A0A443P322</accession>
<evidence type="ECO:0000259" key="4">
    <source>
        <dbReference type="Pfam" id="PF01095"/>
    </source>
</evidence>
<keyword evidence="3" id="KW-0063">Aspartyl esterase</keyword>
<comment type="caution">
    <text evidence="5">The sequence shown here is derived from an EMBL/GenBank/DDBJ whole genome shotgun (WGS) entry which is preliminary data.</text>
</comment>
<dbReference type="PANTHER" id="PTHR31707">
    <property type="entry name" value="PECTINESTERASE"/>
    <property type="match status" value="1"/>
</dbReference>
<dbReference type="GO" id="GO:0045490">
    <property type="term" value="P:pectin catabolic process"/>
    <property type="evidence" value="ECO:0007669"/>
    <property type="project" value="UniProtKB-UniPathway"/>
</dbReference>